<feature type="domain" description="DHHA1" evidence="7">
    <location>
        <begin position="363"/>
        <end position="454"/>
    </location>
</feature>
<proteinExistence type="inferred from homology"/>
<dbReference type="SUPFAM" id="SSF64182">
    <property type="entry name" value="DHH phosphoesterases"/>
    <property type="match status" value="1"/>
</dbReference>
<gene>
    <name evidence="9" type="primary">recJ</name>
    <name evidence="9" type="ORF">LP43_2052</name>
</gene>
<evidence type="ECO:0000256" key="1">
    <source>
        <dbReference type="ARBA" id="ARBA00005915"/>
    </source>
</evidence>
<dbReference type="InterPro" id="IPR001667">
    <property type="entry name" value="DDH_dom"/>
</dbReference>
<dbReference type="PANTHER" id="PTHR30255:SF2">
    <property type="entry name" value="SINGLE-STRANDED-DNA-SPECIFIC EXONUCLEASE RECJ"/>
    <property type="match status" value="1"/>
</dbReference>
<dbReference type="AlphaFoldDB" id="A0A0A0BGG0"/>
<dbReference type="Proteomes" id="UP000029999">
    <property type="component" value="Unassembled WGS sequence"/>
</dbReference>
<evidence type="ECO:0000313" key="10">
    <source>
        <dbReference type="Proteomes" id="UP000029999"/>
    </source>
</evidence>
<evidence type="ECO:0000259" key="6">
    <source>
        <dbReference type="Pfam" id="PF01368"/>
    </source>
</evidence>
<evidence type="ECO:0000256" key="5">
    <source>
        <dbReference type="ARBA" id="ARBA00022839"/>
    </source>
</evidence>
<dbReference type="EMBL" id="JRQD01000005">
    <property type="protein sequence ID" value="KGM06179.1"/>
    <property type="molecule type" value="Genomic_DNA"/>
</dbReference>
<evidence type="ECO:0000259" key="8">
    <source>
        <dbReference type="Pfam" id="PF17768"/>
    </source>
</evidence>
<dbReference type="InterPro" id="IPR038763">
    <property type="entry name" value="DHH_sf"/>
</dbReference>
<dbReference type="Pfam" id="PF01368">
    <property type="entry name" value="DHH"/>
    <property type="match status" value="1"/>
</dbReference>
<evidence type="ECO:0000256" key="2">
    <source>
        <dbReference type="ARBA" id="ARBA00019841"/>
    </source>
</evidence>
<dbReference type="Gene3D" id="3.90.1640.30">
    <property type="match status" value="1"/>
</dbReference>
<dbReference type="PANTHER" id="PTHR30255">
    <property type="entry name" value="SINGLE-STRANDED-DNA-SPECIFIC EXONUCLEASE RECJ"/>
    <property type="match status" value="1"/>
</dbReference>
<dbReference type="InterPro" id="IPR041122">
    <property type="entry name" value="RecJ_OB"/>
</dbReference>
<dbReference type="Pfam" id="PF17768">
    <property type="entry name" value="RecJ_OB"/>
    <property type="match status" value="1"/>
</dbReference>
<keyword evidence="5 9" id="KW-0269">Exonuclease</keyword>
<dbReference type="FunFam" id="3.90.1640.30:FF:000001">
    <property type="entry name" value="Single-stranded-DNA-specific exonuclease RecJ"/>
    <property type="match status" value="1"/>
</dbReference>
<protein>
    <recommendedName>
        <fullName evidence="2">Single-stranded-DNA-specific exonuclease RecJ</fullName>
    </recommendedName>
</protein>
<organism evidence="9 10">
    <name type="scientific">Methylophaga thiooxydans</name>
    <dbReference type="NCBI Taxonomy" id="392484"/>
    <lineage>
        <taxon>Bacteria</taxon>
        <taxon>Pseudomonadati</taxon>
        <taxon>Pseudomonadota</taxon>
        <taxon>Gammaproteobacteria</taxon>
        <taxon>Thiotrichales</taxon>
        <taxon>Piscirickettsiaceae</taxon>
        <taxon>Methylophaga</taxon>
    </lineage>
</organism>
<dbReference type="GO" id="GO:0008409">
    <property type="term" value="F:5'-3' exonuclease activity"/>
    <property type="evidence" value="ECO:0007669"/>
    <property type="project" value="InterPro"/>
</dbReference>
<dbReference type="GO" id="GO:0006281">
    <property type="term" value="P:DNA repair"/>
    <property type="evidence" value="ECO:0007669"/>
    <property type="project" value="InterPro"/>
</dbReference>
<dbReference type="InterPro" id="IPR003156">
    <property type="entry name" value="DHHA1_dom"/>
</dbReference>
<evidence type="ECO:0000256" key="4">
    <source>
        <dbReference type="ARBA" id="ARBA00022801"/>
    </source>
</evidence>
<name>A0A0A0BGG0_9GAMM</name>
<dbReference type="RefSeq" id="WP_036314846.1">
    <property type="nucleotide sequence ID" value="NZ_JRQD01000005.1"/>
</dbReference>
<reference evidence="9 10" key="1">
    <citation type="submission" date="2014-09" db="EMBL/GenBank/DDBJ databases">
        <authorList>
            <person name="Grob C."/>
            <person name="Taubert M."/>
            <person name="Howat A.M."/>
            <person name="Burns O.J."/>
            <person name="Dixon J.L."/>
            <person name="Chen Y."/>
            <person name="Murrell J.C."/>
        </authorList>
    </citation>
    <scope>NUCLEOTIDE SEQUENCE [LARGE SCALE GENOMIC DNA]</scope>
    <source>
        <strain evidence="9">L4</strain>
    </source>
</reference>
<comment type="similarity">
    <text evidence="1">Belongs to the RecJ family.</text>
</comment>
<dbReference type="STRING" id="392484.LP43_2052"/>
<sequence>MSQIEIKQRDSSGWQGLPDAWPDCIRRIMAARGIKQAEQLFFELADLPRPQQMLGMDQAVAIMIEALQKQWKVTVVADFDSDGATSCALAIRGLKAMGLQHINFIVPNRFIHGYGLTPELLDDIPNTTEQPDLLLTVDNGIAAVAGVEAAQQRGIKVLVTDHHLAGEVLPTADAIVNPNQAGDTFPSKNLAGVGVCFYLLLGLRQALREQDWFMQQNLDEPKLSDWLDIVALGTVADVVPLDKLNRTLVDIGLKRIRSGKACAGIRALSQIAGRATGKLVSPDLAFSIAPRLNAAGRMEDMGLGINLLLTDDWQDALLIAAQLDQINLERRGVEQQMQQDALTMLDKLSLETATVAPGYCLYDPEWHQGVIGLLASRIKEKMHRPVIAFAPGNEGEIKGSARSIAGIHIRDVLARIAAQNPTMLQRFGGHAMAAGLTLKLNDLDNFRAAFEAVLTASVDAAVYQQQLATDGELSHHEITLQLAEQLPQAAPWGQGFEEPRFHGLFDVKAWRLVGQEADHLRLSLLLGDSREITAMAFRQQKPEWLERGSKILIRYRLAVNEFRATKTIQFLIDDLLPPQTAQVEN</sequence>
<dbReference type="GO" id="GO:0006310">
    <property type="term" value="P:DNA recombination"/>
    <property type="evidence" value="ECO:0007669"/>
    <property type="project" value="InterPro"/>
</dbReference>
<dbReference type="InterPro" id="IPR004610">
    <property type="entry name" value="RecJ"/>
</dbReference>
<dbReference type="NCBIfam" id="TIGR00644">
    <property type="entry name" value="recJ"/>
    <property type="match status" value="1"/>
</dbReference>
<comment type="caution">
    <text evidence="9">The sequence shown here is derived from an EMBL/GenBank/DDBJ whole genome shotgun (WGS) entry which is preliminary data.</text>
</comment>
<dbReference type="Pfam" id="PF02272">
    <property type="entry name" value="DHHA1"/>
    <property type="match status" value="1"/>
</dbReference>
<feature type="domain" description="RecJ OB" evidence="8">
    <location>
        <begin position="469"/>
        <end position="574"/>
    </location>
</feature>
<feature type="domain" description="DDH" evidence="6">
    <location>
        <begin position="72"/>
        <end position="234"/>
    </location>
</feature>
<evidence type="ECO:0000256" key="3">
    <source>
        <dbReference type="ARBA" id="ARBA00022722"/>
    </source>
</evidence>
<keyword evidence="4 9" id="KW-0378">Hydrolase</keyword>
<dbReference type="Gene3D" id="3.10.310.30">
    <property type="match status" value="1"/>
</dbReference>
<dbReference type="GO" id="GO:0003676">
    <property type="term" value="F:nucleic acid binding"/>
    <property type="evidence" value="ECO:0007669"/>
    <property type="project" value="InterPro"/>
</dbReference>
<keyword evidence="3" id="KW-0540">Nuclease</keyword>
<dbReference type="InterPro" id="IPR051673">
    <property type="entry name" value="SSDNA_exonuclease_RecJ"/>
</dbReference>
<accession>A0A0A0BGG0</accession>
<evidence type="ECO:0000259" key="7">
    <source>
        <dbReference type="Pfam" id="PF02272"/>
    </source>
</evidence>
<evidence type="ECO:0000313" key="9">
    <source>
        <dbReference type="EMBL" id="KGM06179.1"/>
    </source>
</evidence>